<keyword evidence="3" id="KW-1185">Reference proteome</keyword>
<dbReference type="RefSeq" id="XP_068352237.1">
    <property type="nucleotide sequence ID" value="XM_068509719.1"/>
</dbReference>
<evidence type="ECO:0000313" key="2">
    <source>
        <dbReference type="EMBL" id="OHS99100.1"/>
    </source>
</evidence>
<feature type="compositionally biased region" description="Polar residues" evidence="1">
    <location>
        <begin position="73"/>
        <end position="94"/>
    </location>
</feature>
<name>A0A1J4JP97_9EUKA</name>
<dbReference type="EMBL" id="MLAK01001024">
    <property type="protein sequence ID" value="OHS99100.1"/>
    <property type="molecule type" value="Genomic_DNA"/>
</dbReference>
<comment type="caution">
    <text evidence="2">The sequence shown here is derived from an EMBL/GenBank/DDBJ whole genome shotgun (WGS) entry which is preliminary data.</text>
</comment>
<accession>A0A1J4JP97</accession>
<dbReference type="Proteomes" id="UP000179807">
    <property type="component" value="Unassembled WGS sequence"/>
</dbReference>
<proteinExistence type="predicted"/>
<protein>
    <submittedName>
        <fullName evidence="2">Uncharacterized protein</fullName>
    </submittedName>
</protein>
<dbReference type="AlphaFoldDB" id="A0A1J4JP97"/>
<reference evidence="2" key="1">
    <citation type="submission" date="2016-10" db="EMBL/GenBank/DDBJ databases">
        <authorList>
            <person name="Benchimol M."/>
            <person name="Almeida L.G."/>
            <person name="Vasconcelos A.T."/>
            <person name="Perreira-Neves A."/>
            <person name="Rosa I.A."/>
            <person name="Tasca T."/>
            <person name="Bogo M.R."/>
            <person name="de Souza W."/>
        </authorList>
    </citation>
    <scope>NUCLEOTIDE SEQUENCE [LARGE SCALE GENOMIC DNA]</scope>
    <source>
        <strain evidence="2">K</strain>
    </source>
</reference>
<dbReference type="VEuPathDB" id="TrichDB:TRFO_34543"/>
<evidence type="ECO:0000313" key="3">
    <source>
        <dbReference type="Proteomes" id="UP000179807"/>
    </source>
</evidence>
<gene>
    <name evidence="2" type="ORF">TRFO_34543</name>
</gene>
<organism evidence="2 3">
    <name type="scientific">Tritrichomonas foetus</name>
    <dbReference type="NCBI Taxonomy" id="1144522"/>
    <lineage>
        <taxon>Eukaryota</taxon>
        <taxon>Metamonada</taxon>
        <taxon>Parabasalia</taxon>
        <taxon>Tritrichomonadida</taxon>
        <taxon>Tritrichomonadidae</taxon>
        <taxon>Tritrichomonas</taxon>
    </lineage>
</organism>
<evidence type="ECO:0000256" key="1">
    <source>
        <dbReference type="SAM" id="MobiDB-lite"/>
    </source>
</evidence>
<feature type="region of interest" description="Disordered" evidence="1">
    <location>
        <begin position="67"/>
        <end position="117"/>
    </location>
</feature>
<sequence length="117" mass="13255">MRETAQPDEPMDRDFLAQSVNIQAHRHIPILYSMTNVGDFADNEEKIVYKEDPTIENNINDNFATRKIDSNNHQKNKSNSVTKVTATPSNQVKQTIVPIDDSDDDESSDGFFEIKGI</sequence>
<dbReference type="GeneID" id="94844423"/>